<evidence type="ECO:0000256" key="2">
    <source>
        <dbReference type="RuleBase" id="RU000682"/>
    </source>
</evidence>
<evidence type="ECO:0000256" key="1">
    <source>
        <dbReference type="PROSITE-ProRule" id="PRU00108"/>
    </source>
</evidence>
<dbReference type="GO" id="GO:0006357">
    <property type="term" value="P:regulation of transcription by RNA polymerase II"/>
    <property type="evidence" value="ECO:0007669"/>
    <property type="project" value="InterPro"/>
</dbReference>
<feature type="region of interest" description="Disordered" evidence="3">
    <location>
        <begin position="91"/>
        <end position="186"/>
    </location>
</feature>
<dbReference type="PANTHER" id="PTHR36968:SF8">
    <property type="entry name" value="HOMEOBOX-DDT DOMAIN PROTEIN RLT3 ISOFORM X1"/>
    <property type="match status" value="1"/>
</dbReference>
<dbReference type="InterPro" id="IPR044977">
    <property type="entry name" value="RLT1-3"/>
</dbReference>
<dbReference type="PROSITE" id="PS50071">
    <property type="entry name" value="HOMEOBOX_2"/>
    <property type="match status" value="1"/>
</dbReference>
<dbReference type="GO" id="GO:0005634">
    <property type="term" value="C:nucleus"/>
    <property type="evidence" value="ECO:0007669"/>
    <property type="project" value="UniProtKB-SubCell"/>
</dbReference>
<evidence type="ECO:0000256" key="3">
    <source>
        <dbReference type="SAM" id="MobiDB-lite"/>
    </source>
</evidence>
<keyword evidence="6" id="KW-1185">Reference proteome</keyword>
<keyword evidence="1 2" id="KW-0539">Nucleus</keyword>
<accession>A0A167N4K6</accession>
<dbReference type="AlphaFoldDB" id="A0A167N4K6"/>
<proteinExistence type="predicted"/>
<dbReference type="GO" id="GO:0003677">
    <property type="term" value="F:DNA binding"/>
    <property type="evidence" value="ECO:0007669"/>
    <property type="project" value="UniProtKB-UniRule"/>
</dbReference>
<name>A0A167N4K6_CALVF</name>
<feature type="compositionally biased region" description="Polar residues" evidence="3">
    <location>
        <begin position="132"/>
        <end position="142"/>
    </location>
</feature>
<dbReference type="PANTHER" id="PTHR36968">
    <property type="entry name" value="HOMEOBOX-DDT DOMAIN PROTEIN RLT2"/>
    <property type="match status" value="1"/>
</dbReference>
<sequence length="319" mass="35356">MTVNRSGRPPAVRRGSLPVVCELFPDPSDRKSRRTKYTGDQRDMLEQVYNGDMYPSTTYKRELAGFLQLTNKQIWFQNRRSKDKLDAAALGLPVPSRRRNSIPRQPVTPISSSSSSSYRHSWTDGSSSSASTRPNTAPSATRPSLAIPRPSSAMTFAIARPSSATTRPSTSPTRPRSATASTTASVTARPFRNLALLPPFELLSEEEPHTSLQSEPHTPLQSVPITHFAAFSPTTTAESSVSPCQCQHRCPCRCQCRCPCRCRCRPPIWTSSKCSRTLQRHRPLEPTSRRTGAVHSPKSPYKMNNSMNDPPSLVDRLCC</sequence>
<dbReference type="CDD" id="cd00086">
    <property type="entry name" value="homeodomain"/>
    <property type="match status" value="1"/>
</dbReference>
<feature type="region of interest" description="Disordered" evidence="3">
    <location>
        <begin position="285"/>
        <end position="311"/>
    </location>
</feature>
<keyword evidence="1 2" id="KW-0371">Homeobox</keyword>
<protein>
    <recommendedName>
        <fullName evidence="4">Homeobox domain-containing protein</fullName>
    </recommendedName>
</protein>
<comment type="subcellular location">
    <subcellularLocation>
        <location evidence="1 2">Nucleus</location>
    </subcellularLocation>
</comment>
<keyword evidence="1 2" id="KW-0238">DNA-binding</keyword>
<evidence type="ECO:0000313" key="5">
    <source>
        <dbReference type="EMBL" id="KZO97341.1"/>
    </source>
</evidence>
<gene>
    <name evidence="5" type="ORF">CALVIDRAFT_85157</name>
</gene>
<organism evidence="5 6">
    <name type="scientific">Calocera viscosa (strain TUFC12733)</name>
    <dbReference type="NCBI Taxonomy" id="1330018"/>
    <lineage>
        <taxon>Eukaryota</taxon>
        <taxon>Fungi</taxon>
        <taxon>Dikarya</taxon>
        <taxon>Basidiomycota</taxon>
        <taxon>Agaricomycotina</taxon>
        <taxon>Dacrymycetes</taxon>
        <taxon>Dacrymycetales</taxon>
        <taxon>Dacrymycetaceae</taxon>
        <taxon>Calocera</taxon>
    </lineage>
</organism>
<reference evidence="5 6" key="1">
    <citation type="journal article" date="2016" name="Mol. Biol. Evol.">
        <title>Comparative Genomics of Early-Diverging Mushroom-Forming Fungi Provides Insights into the Origins of Lignocellulose Decay Capabilities.</title>
        <authorList>
            <person name="Nagy L.G."/>
            <person name="Riley R."/>
            <person name="Tritt A."/>
            <person name="Adam C."/>
            <person name="Daum C."/>
            <person name="Floudas D."/>
            <person name="Sun H."/>
            <person name="Yadav J.S."/>
            <person name="Pangilinan J."/>
            <person name="Larsson K.H."/>
            <person name="Matsuura K."/>
            <person name="Barry K."/>
            <person name="Labutti K."/>
            <person name="Kuo R."/>
            <person name="Ohm R.A."/>
            <person name="Bhattacharya S.S."/>
            <person name="Shirouzu T."/>
            <person name="Yoshinaga Y."/>
            <person name="Martin F.M."/>
            <person name="Grigoriev I.V."/>
            <person name="Hibbett D.S."/>
        </authorList>
    </citation>
    <scope>NUCLEOTIDE SEQUENCE [LARGE SCALE GENOMIC DNA]</scope>
    <source>
        <strain evidence="5 6">TUFC12733</strain>
    </source>
</reference>
<evidence type="ECO:0000259" key="4">
    <source>
        <dbReference type="PROSITE" id="PS50071"/>
    </source>
</evidence>
<dbReference type="InterPro" id="IPR009057">
    <property type="entry name" value="Homeodomain-like_sf"/>
</dbReference>
<feature type="DNA-binding region" description="Homeobox" evidence="1">
    <location>
        <begin position="30"/>
        <end position="87"/>
    </location>
</feature>
<dbReference type="EMBL" id="KV417280">
    <property type="protein sequence ID" value="KZO97341.1"/>
    <property type="molecule type" value="Genomic_DNA"/>
</dbReference>
<dbReference type="SUPFAM" id="SSF46689">
    <property type="entry name" value="Homeodomain-like"/>
    <property type="match status" value="1"/>
</dbReference>
<feature type="compositionally biased region" description="Low complexity" evidence="3">
    <location>
        <begin position="159"/>
        <end position="186"/>
    </location>
</feature>
<dbReference type="OrthoDB" id="6159439at2759"/>
<dbReference type="Gene3D" id="1.10.10.60">
    <property type="entry name" value="Homeodomain-like"/>
    <property type="match status" value="1"/>
</dbReference>
<dbReference type="InterPro" id="IPR001356">
    <property type="entry name" value="HD"/>
</dbReference>
<feature type="domain" description="Homeobox" evidence="4">
    <location>
        <begin position="28"/>
        <end position="86"/>
    </location>
</feature>
<dbReference type="SMART" id="SM00389">
    <property type="entry name" value="HOX"/>
    <property type="match status" value="1"/>
</dbReference>
<dbReference type="Pfam" id="PF00046">
    <property type="entry name" value="Homeodomain"/>
    <property type="match status" value="1"/>
</dbReference>
<evidence type="ECO:0000313" key="6">
    <source>
        <dbReference type="Proteomes" id="UP000076738"/>
    </source>
</evidence>
<dbReference type="Proteomes" id="UP000076738">
    <property type="component" value="Unassembled WGS sequence"/>
</dbReference>
<dbReference type="STRING" id="1330018.A0A167N4K6"/>